<proteinExistence type="predicted"/>
<accession>A0AC34RDH5</accession>
<organism evidence="1 2">
    <name type="scientific">Panagrolaimus sp. JU765</name>
    <dbReference type="NCBI Taxonomy" id="591449"/>
    <lineage>
        <taxon>Eukaryota</taxon>
        <taxon>Metazoa</taxon>
        <taxon>Ecdysozoa</taxon>
        <taxon>Nematoda</taxon>
        <taxon>Chromadorea</taxon>
        <taxon>Rhabditida</taxon>
        <taxon>Tylenchina</taxon>
        <taxon>Panagrolaimomorpha</taxon>
        <taxon>Panagrolaimoidea</taxon>
        <taxon>Panagrolaimidae</taxon>
        <taxon>Panagrolaimus</taxon>
    </lineage>
</organism>
<evidence type="ECO:0000313" key="1">
    <source>
        <dbReference type="Proteomes" id="UP000887576"/>
    </source>
</evidence>
<sequence>MESKMNNNQTLSFLNDVLTSTMNPNEDVEEACANSHIISVNSIEQFCMDMDRIFLVCTLFSAVLQVYVMFAALKHIKKKTSDKCMHV</sequence>
<dbReference type="WBParaSite" id="JU765_v2.g5723.t1">
    <property type="protein sequence ID" value="JU765_v2.g5723.t1"/>
    <property type="gene ID" value="JU765_v2.g5723"/>
</dbReference>
<dbReference type="Proteomes" id="UP000887576">
    <property type="component" value="Unplaced"/>
</dbReference>
<name>A0AC34RDH5_9BILA</name>
<reference evidence="2" key="1">
    <citation type="submission" date="2022-11" db="UniProtKB">
        <authorList>
            <consortium name="WormBaseParasite"/>
        </authorList>
    </citation>
    <scope>IDENTIFICATION</scope>
</reference>
<evidence type="ECO:0000313" key="2">
    <source>
        <dbReference type="WBParaSite" id="JU765_v2.g5723.t1"/>
    </source>
</evidence>
<protein>
    <submittedName>
        <fullName evidence="2">Transmembrane protein</fullName>
    </submittedName>
</protein>